<comment type="caution">
    <text evidence="3">The sequence shown here is derived from an EMBL/GenBank/DDBJ whole genome shotgun (WGS) entry which is preliminary data.</text>
</comment>
<evidence type="ECO:0000256" key="2">
    <source>
        <dbReference type="SAM" id="SignalP"/>
    </source>
</evidence>
<dbReference type="Proteomes" id="UP001218218">
    <property type="component" value="Unassembled WGS sequence"/>
</dbReference>
<organism evidence="3 4">
    <name type="scientific">Mycena albidolilacea</name>
    <dbReference type="NCBI Taxonomy" id="1033008"/>
    <lineage>
        <taxon>Eukaryota</taxon>
        <taxon>Fungi</taxon>
        <taxon>Dikarya</taxon>
        <taxon>Basidiomycota</taxon>
        <taxon>Agaricomycotina</taxon>
        <taxon>Agaricomycetes</taxon>
        <taxon>Agaricomycetidae</taxon>
        <taxon>Agaricales</taxon>
        <taxon>Marasmiineae</taxon>
        <taxon>Mycenaceae</taxon>
        <taxon>Mycena</taxon>
    </lineage>
</organism>
<keyword evidence="2" id="KW-0732">Signal</keyword>
<feature type="compositionally biased region" description="Polar residues" evidence="1">
    <location>
        <begin position="28"/>
        <end position="44"/>
    </location>
</feature>
<evidence type="ECO:0000313" key="4">
    <source>
        <dbReference type="Proteomes" id="UP001218218"/>
    </source>
</evidence>
<sequence>MKTFQSLVSAAAALCALSVTNAAAISEGQDSSVAISSSPTSDAFSGSASDSPPPTSTTDTELPTDTGGFVVAGVYTTCLTLTFAAPTPPPTDPTNPGGPITSALPSGVDPSIPVPSASDPPFPSGVDPSGPIQPVAARKRKCSATATPVSDSASASASPTDIGSGDPDPIIPVEDQVFTTCLAFLATATDATATPVDTSTADLPSASASDSAVGSDPVASSSADGL</sequence>
<protein>
    <submittedName>
        <fullName evidence="3">Uncharacterized protein</fullName>
    </submittedName>
</protein>
<feature type="region of interest" description="Disordered" evidence="1">
    <location>
        <begin position="86"/>
        <end position="171"/>
    </location>
</feature>
<feature type="compositionally biased region" description="Low complexity" evidence="1">
    <location>
        <begin position="143"/>
        <end position="161"/>
    </location>
</feature>
<evidence type="ECO:0000313" key="3">
    <source>
        <dbReference type="EMBL" id="KAJ7351308.1"/>
    </source>
</evidence>
<proteinExistence type="predicted"/>
<feature type="signal peptide" evidence="2">
    <location>
        <begin position="1"/>
        <end position="22"/>
    </location>
</feature>
<accession>A0AAD7A7I2</accession>
<feature type="chain" id="PRO_5041993907" evidence="2">
    <location>
        <begin position="23"/>
        <end position="226"/>
    </location>
</feature>
<feature type="region of interest" description="Disordered" evidence="1">
    <location>
        <begin position="28"/>
        <end position="65"/>
    </location>
</feature>
<dbReference type="EMBL" id="JARIHO010000013">
    <property type="protein sequence ID" value="KAJ7351308.1"/>
    <property type="molecule type" value="Genomic_DNA"/>
</dbReference>
<name>A0AAD7A7I2_9AGAR</name>
<keyword evidence="4" id="KW-1185">Reference proteome</keyword>
<feature type="compositionally biased region" description="Low complexity" evidence="1">
    <location>
        <begin position="45"/>
        <end position="65"/>
    </location>
</feature>
<dbReference type="AlphaFoldDB" id="A0AAD7A7I2"/>
<gene>
    <name evidence="3" type="ORF">DFH08DRAFT_806035</name>
</gene>
<reference evidence="3" key="1">
    <citation type="submission" date="2023-03" db="EMBL/GenBank/DDBJ databases">
        <title>Massive genome expansion in bonnet fungi (Mycena s.s.) driven by repeated elements and novel gene families across ecological guilds.</title>
        <authorList>
            <consortium name="Lawrence Berkeley National Laboratory"/>
            <person name="Harder C.B."/>
            <person name="Miyauchi S."/>
            <person name="Viragh M."/>
            <person name="Kuo A."/>
            <person name="Thoen E."/>
            <person name="Andreopoulos B."/>
            <person name="Lu D."/>
            <person name="Skrede I."/>
            <person name="Drula E."/>
            <person name="Henrissat B."/>
            <person name="Morin E."/>
            <person name="Kohler A."/>
            <person name="Barry K."/>
            <person name="LaButti K."/>
            <person name="Morin E."/>
            <person name="Salamov A."/>
            <person name="Lipzen A."/>
            <person name="Mereny Z."/>
            <person name="Hegedus B."/>
            <person name="Baldrian P."/>
            <person name="Stursova M."/>
            <person name="Weitz H."/>
            <person name="Taylor A."/>
            <person name="Grigoriev I.V."/>
            <person name="Nagy L.G."/>
            <person name="Martin F."/>
            <person name="Kauserud H."/>
        </authorList>
    </citation>
    <scope>NUCLEOTIDE SEQUENCE</scope>
    <source>
        <strain evidence="3">CBHHK002</strain>
    </source>
</reference>
<feature type="region of interest" description="Disordered" evidence="1">
    <location>
        <begin position="191"/>
        <end position="226"/>
    </location>
</feature>
<evidence type="ECO:0000256" key="1">
    <source>
        <dbReference type="SAM" id="MobiDB-lite"/>
    </source>
</evidence>